<evidence type="ECO:0000313" key="1">
    <source>
        <dbReference type="EMBL" id="CDH50039.1"/>
    </source>
</evidence>
<comment type="caution">
    <text evidence="1">The sequence shown here is derived from an EMBL/GenBank/DDBJ whole genome shotgun (WGS) entry which is preliminary data.</text>
</comment>
<protein>
    <submittedName>
        <fullName evidence="1">Uncharacterized protein</fullName>
    </submittedName>
</protein>
<organism evidence="1 2">
    <name type="scientific">Lichtheimia corymbifera JMRC:FSU:9682</name>
    <dbReference type="NCBI Taxonomy" id="1263082"/>
    <lineage>
        <taxon>Eukaryota</taxon>
        <taxon>Fungi</taxon>
        <taxon>Fungi incertae sedis</taxon>
        <taxon>Mucoromycota</taxon>
        <taxon>Mucoromycotina</taxon>
        <taxon>Mucoromycetes</taxon>
        <taxon>Mucorales</taxon>
        <taxon>Lichtheimiaceae</taxon>
        <taxon>Lichtheimia</taxon>
    </lineage>
</organism>
<evidence type="ECO:0000313" key="2">
    <source>
        <dbReference type="Proteomes" id="UP000027586"/>
    </source>
</evidence>
<name>A0A068RJA4_9FUNG</name>
<dbReference type="EMBL" id="CBTN010000005">
    <property type="protein sequence ID" value="CDH50039.1"/>
    <property type="molecule type" value="Genomic_DNA"/>
</dbReference>
<reference evidence="1" key="1">
    <citation type="submission" date="2013-08" db="EMBL/GenBank/DDBJ databases">
        <title>Gene expansion shapes genome architecture in the human pathogen Lichtheimia corymbifera: an evolutionary genomics analysis in the ancient terrestrial Mucorales (Mucoromycotina).</title>
        <authorList>
            <person name="Schwartze V.U."/>
            <person name="Winter S."/>
            <person name="Shelest E."/>
            <person name="Marcet-Houben M."/>
            <person name="Horn F."/>
            <person name="Wehner S."/>
            <person name="Hoffmann K."/>
            <person name="Riege K."/>
            <person name="Sammeth M."/>
            <person name="Nowrousian M."/>
            <person name="Valiante V."/>
            <person name="Linde J."/>
            <person name="Jacobsen I.D."/>
            <person name="Marz M."/>
            <person name="Brakhage A.A."/>
            <person name="Gabaldon T."/>
            <person name="Bocker S."/>
            <person name="Voigt K."/>
        </authorList>
    </citation>
    <scope>NUCLEOTIDE SEQUENCE [LARGE SCALE GENOMIC DNA]</scope>
    <source>
        <strain evidence="1">FSU 9682</strain>
    </source>
</reference>
<sequence>MTRTTQTTLDIDWENSLGSRRLSRVEEYLLSQLRSSPASSTFTMGSMSPLHNTATVTLFHTTPAAYDDHWQAAPQRQEDGVNGKHDIGLLCHLTTLKDYVEEVVLQRQFHKA</sequence>
<proteinExistence type="predicted"/>
<keyword evidence="2" id="KW-1185">Reference proteome</keyword>
<gene>
    <name evidence="1" type="ORF">LCOR_01761.1</name>
</gene>
<dbReference type="AlphaFoldDB" id="A0A068RJA4"/>
<dbReference type="Proteomes" id="UP000027586">
    <property type="component" value="Unassembled WGS sequence"/>
</dbReference>
<accession>A0A068RJA4</accession>
<dbReference type="VEuPathDB" id="FungiDB:LCOR_01761.1"/>